<keyword evidence="2" id="KW-0489">Methyltransferase</keyword>
<dbReference type="SUPFAM" id="SSF53335">
    <property type="entry name" value="S-adenosyl-L-methionine-dependent methyltransferases"/>
    <property type="match status" value="1"/>
</dbReference>
<gene>
    <name evidence="2" type="ORF">ACFQJC_04135</name>
</gene>
<proteinExistence type="predicted"/>
<dbReference type="EMBL" id="JBHTAA010000001">
    <property type="protein sequence ID" value="MFC7202691.1"/>
    <property type="molecule type" value="Genomic_DNA"/>
</dbReference>
<dbReference type="EC" id="2.1.1.64" evidence="2"/>
<dbReference type="EC" id="2.1.1.222" evidence="2"/>
<reference evidence="2 3" key="1">
    <citation type="journal article" date="2019" name="Int. J. Syst. Evol. Microbiol.">
        <title>The Global Catalogue of Microorganisms (GCM) 10K type strain sequencing project: providing services to taxonomists for standard genome sequencing and annotation.</title>
        <authorList>
            <consortium name="The Broad Institute Genomics Platform"/>
            <consortium name="The Broad Institute Genome Sequencing Center for Infectious Disease"/>
            <person name="Wu L."/>
            <person name="Ma J."/>
        </authorList>
    </citation>
    <scope>NUCLEOTIDE SEQUENCE [LARGE SCALE GENOMIC DNA]</scope>
    <source>
        <strain evidence="2 3">DSM 29988</strain>
    </source>
</reference>
<feature type="domain" description="Methyltransferase" evidence="1">
    <location>
        <begin position="48"/>
        <end position="139"/>
    </location>
</feature>
<dbReference type="CDD" id="cd02440">
    <property type="entry name" value="AdoMet_MTases"/>
    <property type="match status" value="1"/>
</dbReference>
<dbReference type="RefSeq" id="WP_390221986.1">
    <property type="nucleotide sequence ID" value="NZ_JBHTAA010000001.1"/>
</dbReference>
<dbReference type="Proteomes" id="UP001596481">
    <property type="component" value="Unassembled WGS sequence"/>
</dbReference>
<protein>
    <submittedName>
        <fullName evidence="2">Class I SAM-dependent methyltransferase</fullName>
        <ecNumber evidence="2">2.1.1.222</ecNumber>
        <ecNumber evidence="2">2.1.1.64</ecNumber>
    </submittedName>
</protein>
<dbReference type="AlphaFoldDB" id="A0ABD5ZBZ9"/>
<evidence type="ECO:0000313" key="2">
    <source>
        <dbReference type="EMBL" id="MFC7202691.1"/>
    </source>
</evidence>
<comment type="caution">
    <text evidence="2">The sequence shown here is derived from an EMBL/GenBank/DDBJ whole genome shotgun (WGS) entry which is preliminary data.</text>
</comment>
<name>A0ABD5ZBZ9_9EURY</name>
<dbReference type="Gene3D" id="3.40.50.150">
    <property type="entry name" value="Vaccinia Virus protein VP39"/>
    <property type="match status" value="1"/>
</dbReference>
<evidence type="ECO:0000259" key="1">
    <source>
        <dbReference type="Pfam" id="PF13649"/>
    </source>
</evidence>
<evidence type="ECO:0000313" key="3">
    <source>
        <dbReference type="Proteomes" id="UP001596481"/>
    </source>
</evidence>
<dbReference type="GO" id="GO:0061542">
    <property type="term" value="F:3-demethylubiquinol 3-O-methyltransferase activity"/>
    <property type="evidence" value="ECO:0007669"/>
    <property type="project" value="UniProtKB-EC"/>
</dbReference>
<dbReference type="InterPro" id="IPR041698">
    <property type="entry name" value="Methyltransf_25"/>
</dbReference>
<keyword evidence="3" id="KW-1185">Reference proteome</keyword>
<organism evidence="2 3">
    <name type="scientific">Haloferax namakaokahaiae</name>
    <dbReference type="NCBI Taxonomy" id="1748331"/>
    <lineage>
        <taxon>Archaea</taxon>
        <taxon>Methanobacteriati</taxon>
        <taxon>Methanobacteriota</taxon>
        <taxon>Stenosarchaea group</taxon>
        <taxon>Halobacteria</taxon>
        <taxon>Halobacteriales</taxon>
        <taxon>Haloferacaceae</taxon>
        <taxon>Haloferax</taxon>
    </lineage>
</organism>
<dbReference type="GO" id="GO:0032259">
    <property type="term" value="P:methylation"/>
    <property type="evidence" value="ECO:0007669"/>
    <property type="project" value="UniProtKB-KW"/>
</dbReference>
<sequence>MNANDVRRAWADRSGEFSPEYYAYYGPNDTSEAIRRVLDDHLDPTDAVLELGCGPGRHLSHLHDHGFENLHGIDINEESFAVMEEAYPDLYDAGTFYADAIETAVERFDDGEFDAIYSVETLQHIHPDDEWVFAPLARATSDVLVTIENEGEDGAIHPQTGIGVNDTEYDFPLYYRDWNDVFTQCGLTEIATDRAKKDTIRVFRQSA</sequence>
<dbReference type="GO" id="GO:0102208">
    <property type="term" value="F:2-polyprenyl-6-hydroxyphenol methylase activity"/>
    <property type="evidence" value="ECO:0007669"/>
    <property type="project" value="UniProtKB-EC"/>
</dbReference>
<dbReference type="InterPro" id="IPR029063">
    <property type="entry name" value="SAM-dependent_MTases_sf"/>
</dbReference>
<accession>A0ABD5ZBZ9</accession>
<keyword evidence="2" id="KW-0808">Transferase</keyword>
<dbReference type="Pfam" id="PF13649">
    <property type="entry name" value="Methyltransf_25"/>
    <property type="match status" value="1"/>
</dbReference>